<name>A0A9X8RC98_9BACI</name>
<keyword evidence="1" id="KW-1133">Transmembrane helix</keyword>
<dbReference type="EMBL" id="FTMX01000006">
    <property type="protein sequence ID" value="SIR86645.1"/>
    <property type="molecule type" value="Genomic_DNA"/>
</dbReference>
<keyword evidence="1" id="KW-0472">Membrane</keyword>
<evidence type="ECO:0000313" key="3">
    <source>
        <dbReference type="Proteomes" id="UP000185829"/>
    </source>
</evidence>
<dbReference type="RefSeq" id="WP_142244702.1">
    <property type="nucleotide sequence ID" value="NZ_FTMX01000006.1"/>
</dbReference>
<dbReference type="Proteomes" id="UP000185829">
    <property type="component" value="Unassembled WGS sequence"/>
</dbReference>
<keyword evidence="1" id="KW-0812">Transmembrane</keyword>
<proteinExistence type="predicted"/>
<dbReference type="AlphaFoldDB" id="A0A9X8RC98"/>
<sequence length="97" mass="11224">MMKRAIGIFLTLSSLLTYLIVDMLYDPVENKITTTDMNSGVTTASVLYQYPLMYWVIYVILIITFILGIYFILAKEKQYEECPLCDTPEYTKISESN</sequence>
<organism evidence="2 3">
    <name type="scientific">Peribacillus simplex</name>
    <dbReference type="NCBI Taxonomy" id="1478"/>
    <lineage>
        <taxon>Bacteria</taxon>
        <taxon>Bacillati</taxon>
        <taxon>Bacillota</taxon>
        <taxon>Bacilli</taxon>
        <taxon>Bacillales</taxon>
        <taxon>Bacillaceae</taxon>
        <taxon>Peribacillus</taxon>
    </lineage>
</organism>
<feature type="transmembrane region" description="Helical" evidence="1">
    <location>
        <begin position="52"/>
        <end position="73"/>
    </location>
</feature>
<protein>
    <submittedName>
        <fullName evidence="2">Uncharacterized protein</fullName>
    </submittedName>
</protein>
<gene>
    <name evidence="2" type="ORF">SAMN05878482_106274</name>
</gene>
<accession>A0A9X8RC98</accession>
<comment type="caution">
    <text evidence="2">The sequence shown here is derived from an EMBL/GenBank/DDBJ whole genome shotgun (WGS) entry which is preliminary data.</text>
</comment>
<evidence type="ECO:0000313" key="2">
    <source>
        <dbReference type="EMBL" id="SIR86645.1"/>
    </source>
</evidence>
<evidence type="ECO:0000256" key="1">
    <source>
        <dbReference type="SAM" id="Phobius"/>
    </source>
</evidence>
<reference evidence="2 3" key="1">
    <citation type="submission" date="2017-01" db="EMBL/GenBank/DDBJ databases">
        <authorList>
            <person name="Varghese N."/>
            <person name="Submissions S."/>
        </authorList>
    </citation>
    <scope>NUCLEOTIDE SEQUENCE [LARGE SCALE GENOMIC DNA]</scope>
    <source>
        <strain evidence="2 3">RUG2-6</strain>
    </source>
</reference>